<feature type="transmembrane region" description="Helical" evidence="2">
    <location>
        <begin position="35"/>
        <end position="53"/>
    </location>
</feature>
<feature type="transmembrane region" description="Helical" evidence="2">
    <location>
        <begin position="6"/>
        <end position="23"/>
    </location>
</feature>
<reference evidence="4" key="1">
    <citation type="journal article" date="2019" name="Int. J. Syst. Evol. Microbiol.">
        <title>The Global Catalogue of Microorganisms (GCM) 10K type strain sequencing project: providing services to taxonomists for standard genome sequencing and annotation.</title>
        <authorList>
            <consortium name="The Broad Institute Genomics Platform"/>
            <consortium name="The Broad Institute Genome Sequencing Center for Infectious Disease"/>
            <person name="Wu L."/>
            <person name="Ma J."/>
        </authorList>
    </citation>
    <scope>NUCLEOTIDE SEQUENCE [LARGE SCALE GENOMIC DNA]</scope>
    <source>
        <strain evidence="4">CCUG 50347</strain>
    </source>
</reference>
<evidence type="ECO:0000256" key="1">
    <source>
        <dbReference type="SAM" id="MobiDB-lite"/>
    </source>
</evidence>
<protein>
    <submittedName>
        <fullName evidence="3">DUF2304 domain-containing protein</fullName>
    </submittedName>
</protein>
<sequence>MARLTVITLVIALAAFVLVFELLRRRKLREKYAALWIVVAGIVVLLSIFPSLLVRAAAVLGVAVPSNLLFLMSLLVLFAVSLQLSREVGTLEEQTRRLAEEVGALRLTVEREARWRAEAEAAAEGSTSDLAEPLPTRGEPE</sequence>
<evidence type="ECO:0000256" key="2">
    <source>
        <dbReference type="SAM" id="Phobius"/>
    </source>
</evidence>
<gene>
    <name evidence="3" type="ORF">ACFPEL_12040</name>
</gene>
<proteinExistence type="predicted"/>
<feature type="region of interest" description="Disordered" evidence="1">
    <location>
        <begin position="118"/>
        <end position="141"/>
    </location>
</feature>
<keyword evidence="2" id="KW-0812">Transmembrane</keyword>
<dbReference type="Proteomes" id="UP001595909">
    <property type="component" value="Unassembled WGS sequence"/>
</dbReference>
<dbReference type="EMBL" id="JBHSIM010000023">
    <property type="protein sequence ID" value="MFC4833136.1"/>
    <property type="molecule type" value="Genomic_DNA"/>
</dbReference>
<comment type="caution">
    <text evidence="3">The sequence shown here is derived from an EMBL/GenBank/DDBJ whole genome shotgun (WGS) entry which is preliminary data.</text>
</comment>
<evidence type="ECO:0000313" key="3">
    <source>
        <dbReference type="EMBL" id="MFC4833136.1"/>
    </source>
</evidence>
<dbReference type="InterPro" id="IPR019277">
    <property type="entry name" value="DUF2304"/>
</dbReference>
<name>A0ABV9RIG7_9PSEU</name>
<organism evidence="3 4">
    <name type="scientific">Actinomycetospora chibensis</name>
    <dbReference type="NCBI Taxonomy" id="663606"/>
    <lineage>
        <taxon>Bacteria</taxon>
        <taxon>Bacillati</taxon>
        <taxon>Actinomycetota</taxon>
        <taxon>Actinomycetes</taxon>
        <taxon>Pseudonocardiales</taxon>
        <taxon>Pseudonocardiaceae</taxon>
        <taxon>Actinomycetospora</taxon>
    </lineage>
</organism>
<keyword evidence="2" id="KW-0472">Membrane</keyword>
<keyword evidence="2" id="KW-1133">Transmembrane helix</keyword>
<dbReference type="Pfam" id="PF10066">
    <property type="entry name" value="DUF2304"/>
    <property type="match status" value="1"/>
</dbReference>
<dbReference type="RefSeq" id="WP_274187254.1">
    <property type="nucleotide sequence ID" value="NZ_BAABHN010000023.1"/>
</dbReference>
<evidence type="ECO:0000313" key="4">
    <source>
        <dbReference type="Proteomes" id="UP001595909"/>
    </source>
</evidence>
<feature type="transmembrane region" description="Helical" evidence="2">
    <location>
        <begin position="59"/>
        <end position="80"/>
    </location>
</feature>
<accession>A0ABV9RIG7</accession>
<keyword evidence="4" id="KW-1185">Reference proteome</keyword>